<proteinExistence type="predicted"/>
<evidence type="ECO:0000313" key="2">
    <source>
        <dbReference type="EMBL" id="MDJ1157573.1"/>
    </source>
</evidence>
<dbReference type="Proteomes" id="UP001321492">
    <property type="component" value="Unassembled WGS sequence"/>
</dbReference>
<comment type="caution">
    <text evidence="2">The sequence shown here is derived from an EMBL/GenBank/DDBJ whole genome shotgun (WGS) entry which is preliminary data.</text>
</comment>
<keyword evidence="3" id="KW-1185">Reference proteome</keyword>
<keyword evidence="1" id="KW-0812">Transmembrane</keyword>
<organism evidence="2 3">
    <name type="scientific">Chelatococcus albus</name>
    <dbReference type="NCBI Taxonomy" id="3047466"/>
    <lineage>
        <taxon>Bacteria</taxon>
        <taxon>Pseudomonadati</taxon>
        <taxon>Pseudomonadota</taxon>
        <taxon>Alphaproteobacteria</taxon>
        <taxon>Hyphomicrobiales</taxon>
        <taxon>Chelatococcaceae</taxon>
        <taxon>Chelatococcus</taxon>
    </lineage>
</organism>
<keyword evidence="1" id="KW-0472">Membrane</keyword>
<gene>
    <name evidence="2" type="ORF">QNA08_04895</name>
</gene>
<keyword evidence="1" id="KW-1133">Transmembrane helix</keyword>
<evidence type="ECO:0000313" key="3">
    <source>
        <dbReference type="Proteomes" id="UP001321492"/>
    </source>
</evidence>
<dbReference type="RefSeq" id="WP_283739555.1">
    <property type="nucleotide sequence ID" value="NZ_JASJEV010000002.1"/>
</dbReference>
<sequence>MLTVVLILQLATLGYHQVTTACDLFPFNDARSESPRDIVAECLINGLLMGLPPLGFVLGQAALMGLGLAVYALLLVMMVRIWWLPYWFGAGEAWLAVHRRQFARTIKLVPYRGPRHPQPDLNHTLLHLLTLMTFIVSAVYYFGR</sequence>
<evidence type="ECO:0000256" key="1">
    <source>
        <dbReference type="SAM" id="Phobius"/>
    </source>
</evidence>
<dbReference type="EMBL" id="JASJEV010000002">
    <property type="protein sequence ID" value="MDJ1157573.1"/>
    <property type="molecule type" value="Genomic_DNA"/>
</dbReference>
<protein>
    <submittedName>
        <fullName evidence="2">Uncharacterized protein</fullName>
    </submittedName>
</protein>
<name>A0ABT7ADV9_9HYPH</name>
<reference evidence="2 3" key="1">
    <citation type="submission" date="2023-05" db="EMBL/GenBank/DDBJ databases">
        <title>Chelatococcus sp. nov., a moderately thermophilic bacterium isolated from hot spring microbial mat.</title>
        <authorList>
            <person name="Hu C.-J."/>
            <person name="Li W.-J."/>
        </authorList>
    </citation>
    <scope>NUCLEOTIDE SEQUENCE [LARGE SCALE GENOMIC DNA]</scope>
    <source>
        <strain evidence="2 3">SYSU G07232</strain>
    </source>
</reference>
<feature type="transmembrane region" description="Helical" evidence="1">
    <location>
        <begin position="65"/>
        <end position="83"/>
    </location>
</feature>
<feature type="transmembrane region" description="Helical" evidence="1">
    <location>
        <begin position="124"/>
        <end position="143"/>
    </location>
</feature>
<accession>A0ABT7ADV9</accession>